<dbReference type="AlphaFoldDB" id="A0A423XGV8"/>
<dbReference type="STRING" id="1230097.A0A423XGV8"/>
<gene>
    <name evidence="4" type="ORF">VPNG_02387</name>
</gene>
<dbReference type="Pfam" id="PF11500">
    <property type="entry name" value="Cut12"/>
    <property type="match status" value="1"/>
</dbReference>
<dbReference type="Proteomes" id="UP000285146">
    <property type="component" value="Unassembled WGS sequence"/>
</dbReference>
<feature type="coiled-coil region" evidence="1">
    <location>
        <begin position="224"/>
        <end position="424"/>
    </location>
</feature>
<reference evidence="4 5" key="1">
    <citation type="submission" date="2015-09" db="EMBL/GenBank/DDBJ databases">
        <title>Host preference determinants of Valsa canker pathogens revealed by comparative genomics.</title>
        <authorList>
            <person name="Yin Z."/>
            <person name="Huang L."/>
        </authorList>
    </citation>
    <scope>NUCLEOTIDE SEQUENCE [LARGE SCALE GENOMIC DNA]</scope>
    <source>
        <strain evidence="4 5">SXYLt</strain>
    </source>
</reference>
<dbReference type="InParanoid" id="A0A423XGV8"/>
<feature type="compositionally biased region" description="Polar residues" evidence="2">
    <location>
        <begin position="7"/>
        <end position="17"/>
    </location>
</feature>
<keyword evidence="1" id="KW-0175">Coiled coil</keyword>
<comment type="caution">
    <text evidence="4">The sequence shown here is derived from an EMBL/GenBank/DDBJ whole genome shotgun (WGS) entry which is preliminary data.</text>
</comment>
<dbReference type="InterPro" id="IPR021589">
    <property type="entry name" value="Cut12"/>
</dbReference>
<accession>A0A423XGV8</accession>
<sequence length="687" mass="78019">MLGWAMNRTTGNASTNPPAAPGPDDTENIEQPDTPAPVFAARALKHAIFGTPAGSKEIASKQETKPAAANTAMHHFANIDSNEFESPNKPNGILLTPGTGTSRRKRVSFGRDVKHNAVLGDFDATRARPRTRLQEILESSRKQNARLSNPDHMKTRTFTPDYDETDEWEEVDELDGDPDITVDLNEPRSQSGLYWKTEFQKYHDEARAEMEKLVKYKQLAKSYAKAKDAEALDLNERLREEQDKVLQMERKVAELAGRIGAEQGQGDGTRDDRKLLRDLRRETTLAMQYRNQVDQLETLLKESGYQANGSLRRRAGASLPISQTLEDQRELRKARERLKELSDARQELQRVKSSLSAAEQRERKLELEKRKISADLIQSEFKIAELERKLSKAEHERQRKDSQYEKLKADYDALKERKRAHKEGITGYKGIQRASRVGDTQTLRDITGTLSAGHTTRDPWATELEDLQAKLKEEQEARRREMEDASLTINNLRQEFKRSSGFKSLDQRLLDLRHKDEKAPTLTLDNITQDLLQRRPLREKRQTELPFRGSVSRGSKRKASGTIGTDRLLSLTQEIKLDPPDRRRSVVPFRGTRAPSSIRKRSSAVPEVQRILNNEPSSPAFGLARDRSRARKLDPVLDHGGVDTAMSGSALSADRRAAAMARLEQKRAERKRGQDFNIFAGKENLRI</sequence>
<feature type="region of interest" description="Disordered" evidence="2">
    <location>
        <begin position="582"/>
        <end position="604"/>
    </location>
</feature>
<feature type="coiled-coil region" evidence="1">
    <location>
        <begin position="461"/>
        <end position="495"/>
    </location>
</feature>
<dbReference type="EMBL" id="LKEB01000009">
    <property type="protein sequence ID" value="ROW15410.1"/>
    <property type="molecule type" value="Genomic_DNA"/>
</dbReference>
<protein>
    <recommendedName>
        <fullName evidence="3">Spindle pole body-associated protein cut12 domain-containing protein</fullName>
    </recommendedName>
</protein>
<proteinExistence type="predicted"/>
<organism evidence="4 5">
    <name type="scientific">Cytospora leucostoma</name>
    <dbReference type="NCBI Taxonomy" id="1230097"/>
    <lineage>
        <taxon>Eukaryota</taxon>
        <taxon>Fungi</taxon>
        <taxon>Dikarya</taxon>
        <taxon>Ascomycota</taxon>
        <taxon>Pezizomycotina</taxon>
        <taxon>Sordariomycetes</taxon>
        <taxon>Sordariomycetidae</taxon>
        <taxon>Diaporthales</taxon>
        <taxon>Cytosporaceae</taxon>
        <taxon>Cytospora</taxon>
    </lineage>
</organism>
<feature type="region of interest" description="Disordered" evidence="2">
    <location>
        <begin position="1"/>
        <end position="35"/>
    </location>
</feature>
<evidence type="ECO:0000313" key="5">
    <source>
        <dbReference type="Proteomes" id="UP000285146"/>
    </source>
</evidence>
<evidence type="ECO:0000259" key="3">
    <source>
        <dbReference type="Pfam" id="PF11500"/>
    </source>
</evidence>
<feature type="region of interest" description="Disordered" evidence="2">
    <location>
        <begin position="540"/>
        <end position="563"/>
    </location>
</feature>
<evidence type="ECO:0000256" key="1">
    <source>
        <dbReference type="SAM" id="Coils"/>
    </source>
</evidence>
<evidence type="ECO:0000256" key="2">
    <source>
        <dbReference type="SAM" id="MobiDB-lite"/>
    </source>
</evidence>
<name>A0A423XGV8_9PEZI</name>
<feature type="region of interest" description="Disordered" evidence="2">
    <location>
        <begin position="82"/>
        <end position="103"/>
    </location>
</feature>
<feature type="domain" description="Spindle pole body-associated protein cut12" evidence="3">
    <location>
        <begin position="127"/>
        <end position="267"/>
    </location>
</feature>
<dbReference type="OrthoDB" id="5383703at2759"/>
<evidence type="ECO:0000313" key="4">
    <source>
        <dbReference type="EMBL" id="ROW15410.1"/>
    </source>
</evidence>
<keyword evidence="5" id="KW-1185">Reference proteome</keyword>